<dbReference type="HOGENOM" id="CLU_020336_7_1_1"/>
<feature type="domain" description="AB hydrolase-1" evidence="1">
    <location>
        <begin position="24"/>
        <end position="275"/>
    </location>
</feature>
<sequence length="293" mass="31887">MAAPTSTILPNGIHALSSGARTNPAIVCLPGWPETASAYLPLLPLLSPAHFVLILDPPGLGASAPFPTSYTTTATATHLLTAIQAALGPHTPYHLIGHDIGSWLAFPLAHRDSPHILSLTLMDSLIPGLAPPQSWPLPYEANIRLWQFTFNALPDLPEILVEGKEKEVLDWLFDRKAAHPERITPERRAEYVSAYSKEGGMARGFAYYRAVSESAVEHKRLLEEAGKLRVPVLCVGGGNGTGATMRDIAEVITTETARSRFVLLQDCGHYVMEEQPEQCADAILEFVGRVKQE</sequence>
<dbReference type="GO" id="GO:0016020">
    <property type="term" value="C:membrane"/>
    <property type="evidence" value="ECO:0007669"/>
    <property type="project" value="TreeGrafter"/>
</dbReference>
<dbReference type="AlphaFoldDB" id="W2RXR2"/>
<gene>
    <name evidence="2" type="ORF">HMPREF1541_03172</name>
</gene>
<dbReference type="PRINTS" id="PR00412">
    <property type="entry name" value="EPOXHYDRLASE"/>
</dbReference>
<dbReference type="InParanoid" id="W2RXR2"/>
<protein>
    <recommendedName>
        <fullName evidence="1">AB hydrolase-1 domain-containing protein</fullName>
    </recommendedName>
</protein>
<dbReference type="Proteomes" id="UP000030752">
    <property type="component" value="Unassembled WGS sequence"/>
</dbReference>
<dbReference type="PANTHER" id="PTHR43798">
    <property type="entry name" value="MONOACYLGLYCEROL LIPASE"/>
    <property type="match status" value="1"/>
</dbReference>
<dbReference type="Gene3D" id="3.40.50.1820">
    <property type="entry name" value="alpha/beta hydrolase"/>
    <property type="match status" value="1"/>
</dbReference>
<name>W2RXR2_CYPE1</name>
<dbReference type="GO" id="GO:0047372">
    <property type="term" value="F:monoacylglycerol lipase activity"/>
    <property type="evidence" value="ECO:0007669"/>
    <property type="project" value="TreeGrafter"/>
</dbReference>
<dbReference type="InterPro" id="IPR050266">
    <property type="entry name" value="AB_hydrolase_sf"/>
</dbReference>
<dbReference type="RefSeq" id="XP_008715746.1">
    <property type="nucleotide sequence ID" value="XM_008717524.1"/>
</dbReference>
<organism evidence="2 3">
    <name type="scientific">Cyphellophora europaea (strain CBS 101466)</name>
    <name type="common">Phialophora europaea</name>
    <dbReference type="NCBI Taxonomy" id="1220924"/>
    <lineage>
        <taxon>Eukaryota</taxon>
        <taxon>Fungi</taxon>
        <taxon>Dikarya</taxon>
        <taxon>Ascomycota</taxon>
        <taxon>Pezizomycotina</taxon>
        <taxon>Eurotiomycetes</taxon>
        <taxon>Chaetothyriomycetidae</taxon>
        <taxon>Chaetothyriales</taxon>
        <taxon>Cyphellophoraceae</taxon>
        <taxon>Cyphellophora</taxon>
    </lineage>
</organism>
<evidence type="ECO:0000259" key="1">
    <source>
        <dbReference type="Pfam" id="PF00561"/>
    </source>
</evidence>
<dbReference type="VEuPathDB" id="FungiDB:HMPREF1541_03172"/>
<accession>W2RXR2</accession>
<dbReference type="Pfam" id="PF00561">
    <property type="entry name" value="Abhydrolase_1"/>
    <property type="match status" value="1"/>
</dbReference>
<dbReference type="SUPFAM" id="SSF53474">
    <property type="entry name" value="alpha/beta-Hydrolases"/>
    <property type="match status" value="1"/>
</dbReference>
<dbReference type="InterPro" id="IPR000073">
    <property type="entry name" value="AB_hydrolase_1"/>
</dbReference>
<proteinExistence type="predicted"/>
<dbReference type="OrthoDB" id="284184at2759"/>
<dbReference type="EMBL" id="KB822719">
    <property type="protein sequence ID" value="ETN41237.1"/>
    <property type="molecule type" value="Genomic_DNA"/>
</dbReference>
<reference evidence="2 3" key="1">
    <citation type="submission" date="2013-03" db="EMBL/GenBank/DDBJ databases">
        <title>The Genome Sequence of Phialophora europaea CBS 101466.</title>
        <authorList>
            <consortium name="The Broad Institute Genomics Platform"/>
            <person name="Cuomo C."/>
            <person name="de Hoog S."/>
            <person name="Gorbushina A."/>
            <person name="Walker B."/>
            <person name="Young S.K."/>
            <person name="Zeng Q."/>
            <person name="Gargeya S."/>
            <person name="Fitzgerald M."/>
            <person name="Haas B."/>
            <person name="Abouelleil A."/>
            <person name="Allen A.W."/>
            <person name="Alvarado L."/>
            <person name="Arachchi H.M."/>
            <person name="Berlin A.M."/>
            <person name="Chapman S.B."/>
            <person name="Gainer-Dewar J."/>
            <person name="Goldberg J."/>
            <person name="Griggs A."/>
            <person name="Gujja S."/>
            <person name="Hansen M."/>
            <person name="Howarth C."/>
            <person name="Imamovic A."/>
            <person name="Ireland A."/>
            <person name="Larimer J."/>
            <person name="McCowan C."/>
            <person name="Murphy C."/>
            <person name="Pearson M."/>
            <person name="Poon T.W."/>
            <person name="Priest M."/>
            <person name="Roberts A."/>
            <person name="Saif S."/>
            <person name="Shea T."/>
            <person name="Sisk P."/>
            <person name="Sykes S."/>
            <person name="Wortman J."/>
            <person name="Nusbaum C."/>
            <person name="Birren B."/>
        </authorList>
    </citation>
    <scope>NUCLEOTIDE SEQUENCE [LARGE SCALE GENOMIC DNA]</scope>
    <source>
        <strain evidence="2 3">CBS 101466</strain>
    </source>
</reference>
<dbReference type="GeneID" id="19970511"/>
<evidence type="ECO:0000313" key="3">
    <source>
        <dbReference type="Proteomes" id="UP000030752"/>
    </source>
</evidence>
<evidence type="ECO:0000313" key="2">
    <source>
        <dbReference type="EMBL" id="ETN41237.1"/>
    </source>
</evidence>
<dbReference type="STRING" id="1220924.W2RXR2"/>
<dbReference type="InterPro" id="IPR029058">
    <property type="entry name" value="AB_hydrolase_fold"/>
</dbReference>
<keyword evidence="3" id="KW-1185">Reference proteome</keyword>
<dbReference type="InterPro" id="IPR000639">
    <property type="entry name" value="Epox_hydrolase-like"/>
</dbReference>
<dbReference type="GO" id="GO:0046464">
    <property type="term" value="P:acylglycerol catabolic process"/>
    <property type="evidence" value="ECO:0007669"/>
    <property type="project" value="TreeGrafter"/>
</dbReference>
<dbReference type="PANTHER" id="PTHR43798:SF33">
    <property type="entry name" value="HYDROLASE, PUTATIVE (AFU_ORTHOLOGUE AFUA_2G14860)-RELATED"/>
    <property type="match status" value="1"/>
</dbReference>
<dbReference type="eggNOG" id="KOG4178">
    <property type="taxonomic scope" value="Eukaryota"/>
</dbReference>